<keyword evidence="5 8" id="KW-1133">Transmembrane helix</keyword>
<evidence type="ECO:0000256" key="5">
    <source>
        <dbReference type="ARBA" id="ARBA00022989"/>
    </source>
</evidence>
<dbReference type="PANTHER" id="PTHR31942:SF49">
    <property type="entry name" value="MLO-LIKE PROTEIN 8"/>
    <property type="match status" value="1"/>
</dbReference>
<proteinExistence type="inferred from homology"/>
<evidence type="ECO:0000256" key="1">
    <source>
        <dbReference type="ARBA" id="ARBA00004141"/>
    </source>
</evidence>
<comment type="domain">
    <text evidence="8">The C-terminus contains a calmodulin-binding domain, which binds calmodulin in a calcium-dependent fashion.</text>
</comment>
<keyword evidence="3 8" id="KW-0812">Transmembrane</keyword>
<dbReference type="AlphaFoldDB" id="A0A835PPV3"/>
<evidence type="ECO:0000256" key="10">
    <source>
        <dbReference type="SAM" id="Phobius"/>
    </source>
</evidence>
<comment type="caution">
    <text evidence="11">The sequence shown here is derived from an EMBL/GenBank/DDBJ whole genome shotgun (WGS) entry which is preliminary data.</text>
</comment>
<comment type="similarity">
    <text evidence="2 8">Belongs to the MLO family.</text>
</comment>
<gene>
    <name evidence="8" type="primary">MLO</name>
    <name evidence="11" type="ORF">HPP92_022541</name>
</gene>
<dbReference type="GO" id="GO:0016020">
    <property type="term" value="C:membrane"/>
    <property type="evidence" value="ECO:0007669"/>
    <property type="project" value="UniProtKB-SubCell"/>
</dbReference>
<evidence type="ECO:0000313" key="11">
    <source>
        <dbReference type="EMBL" id="KAG0457384.1"/>
    </source>
</evidence>
<dbReference type="GO" id="GO:0005516">
    <property type="term" value="F:calmodulin binding"/>
    <property type="evidence" value="ECO:0007669"/>
    <property type="project" value="UniProtKB-KW"/>
</dbReference>
<dbReference type="Pfam" id="PF03094">
    <property type="entry name" value="Mlo"/>
    <property type="match status" value="2"/>
</dbReference>
<organism evidence="11 12">
    <name type="scientific">Vanilla planifolia</name>
    <name type="common">Vanilla</name>
    <dbReference type="NCBI Taxonomy" id="51239"/>
    <lineage>
        <taxon>Eukaryota</taxon>
        <taxon>Viridiplantae</taxon>
        <taxon>Streptophyta</taxon>
        <taxon>Embryophyta</taxon>
        <taxon>Tracheophyta</taxon>
        <taxon>Spermatophyta</taxon>
        <taxon>Magnoliopsida</taxon>
        <taxon>Liliopsida</taxon>
        <taxon>Asparagales</taxon>
        <taxon>Orchidaceae</taxon>
        <taxon>Vanilloideae</taxon>
        <taxon>Vanilleae</taxon>
        <taxon>Vanilla</taxon>
    </lineage>
</organism>
<dbReference type="GO" id="GO:0006952">
    <property type="term" value="P:defense response"/>
    <property type="evidence" value="ECO:0007669"/>
    <property type="project" value="UniProtKB-KW"/>
</dbReference>
<accession>A0A835PPV3</accession>
<evidence type="ECO:0000256" key="6">
    <source>
        <dbReference type="ARBA" id="ARBA00023136"/>
    </source>
</evidence>
<feature type="region of interest" description="Disordered" evidence="9">
    <location>
        <begin position="365"/>
        <end position="406"/>
    </location>
</feature>
<keyword evidence="7 8" id="KW-0568">Pathogenesis-related protein</keyword>
<evidence type="ECO:0000256" key="7">
    <source>
        <dbReference type="ARBA" id="ARBA00023265"/>
    </source>
</evidence>
<evidence type="ECO:0000256" key="8">
    <source>
        <dbReference type="RuleBase" id="RU280816"/>
    </source>
</evidence>
<evidence type="ECO:0000256" key="2">
    <source>
        <dbReference type="ARBA" id="ARBA00006574"/>
    </source>
</evidence>
<feature type="transmembrane region" description="Helical" evidence="10">
    <location>
        <begin position="16"/>
        <end position="34"/>
    </location>
</feature>
<comment type="function">
    <text evidence="8">May be involved in modulation of pathogen defense and leaf cell death.</text>
</comment>
<keyword evidence="4 8" id="KW-0611">Plant defense</keyword>
<keyword evidence="8" id="KW-0112">Calmodulin-binding</keyword>
<comment type="subcellular location">
    <subcellularLocation>
        <location evidence="1 8">Membrane</location>
        <topology evidence="1 8">Multi-pass membrane protein</topology>
    </subcellularLocation>
</comment>
<keyword evidence="12" id="KW-1185">Reference proteome</keyword>
<feature type="transmembrane region" description="Helical" evidence="10">
    <location>
        <begin position="152"/>
        <end position="178"/>
    </location>
</feature>
<feature type="compositionally biased region" description="Basic residues" evidence="9">
    <location>
        <begin position="305"/>
        <end position="319"/>
    </location>
</feature>
<sequence>MAGGGGEGARDLDQTPTWAVAVVCAVIILISIFLKRFSIACQWFTDKHKKALYEALEKVKSGVILTHLTVDDFGFISLLLTFGQSYITKICITKRVADKMLPCSLEEDDSGESRRRLLWVSAENSSYACRSLCRCFNQLMHKWKAPFVLHKWAAPVAHIHILFLAIFMSFIVLLTMALGKLKICRWKEWKRRPNPLPIPFSNGLLFPPVLRSVRKADFDSAPWFHQWVHLAPGSKFNFQKYIKRSLEDDFKIVVGIRNRFAVLGVIDTLVVSHIQTIKDGIAYEEVHLDEQTTFALKKWHQVVRKRHKEEHPVPHRKPRHESDDKPKLIPCSSPPSQGARRSGIPTSCKIGVFRTTNARVLKRCGPFGTSRTARTRARRTTARDGDEIPSFQAQDGGHRGGGARAH</sequence>
<evidence type="ECO:0000256" key="4">
    <source>
        <dbReference type="ARBA" id="ARBA00022821"/>
    </source>
</evidence>
<dbReference type="Proteomes" id="UP000636800">
    <property type="component" value="Chromosome 12"/>
</dbReference>
<dbReference type="InterPro" id="IPR004326">
    <property type="entry name" value="Mlo"/>
</dbReference>
<keyword evidence="6 8" id="KW-0472">Membrane</keyword>
<reference evidence="11 12" key="1">
    <citation type="journal article" date="2020" name="Nat. Food">
        <title>A phased Vanilla planifolia genome enables genetic improvement of flavour and production.</title>
        <authorList>
            <person name="Hasing T."/>
            <person name="Tang H."/>
            <person name="Brym M."/>
            <person name="Khazi F."/>
            <person name="Huang T."/>
            <person name="Chambers A.H."/>
        </authorList>
    </citation>
    <scope>NUCLEOTIDE SEQUENCE [LARGE SCALE GENOMIC DNA]</scope>
    <source>
        <tissue evidence="11">Leaf</tissue>
    </source>
</reference>
<evidence type="ECO:0000256" key="3">
    <source>
        <dbReference type="ARBA" id="ARBA00022692"/>
    </source>
</evidence>
<evidence type="ECO:0000256" key="9">
    <source>
        <dbReference type="SAM" id="MobiDB-lite"/>
    </source>
</evidence>
<feature type="region of interest" description="Disordered" evidence="9">
    <location>
        <begin position="305"/>
        <end position="345"/>
    </location>
</feature>
<dbReference type="PANTHER" id="PTHR31942">
    <property type="entry name" value="MLO-LIKE PROTEIN 1"/>
    <property type="match status" value="1"/>
</dbReference>
<protein>
    <recommendedName>
        <fullName evidence="8">MLO-like protein</fullName>
    </recommendedName>
</protein>
<dbReference type="EMBL" id="JADCNL010000012">
    <property type="protein sequence ID" value="KAG0457384.1"/>
    <property type="molecule type" value="Genomic_DNA"/>
</dbReference>
<name>A0A835PPV3_VANPL</name>
<evidence type="ECO:0000313" key="12">
    <source>
        <dbReference type="Proteomes" id="UP000636800"/>
    </source>
</evidence>